<protein>
    <submittedName>
        <fullName evidence="1">Uncharacterized protein</fullName>
    </submittedName>
</protein>
<dbReference type="RefSeq" id="WP_408152348.1">
    <property type="nucleotide sequence ID" value="NZ_JAQQCJ010000002.1"/>
</dbReference>
<keyword evidence="2" id="KW-1185">Reference proteome</keyword>
<evidence type="ECO:0000313" key="1">
    <source>
        <dbReference type="EMBL" id="MFM0715480.1"/>
    </source>
</evidence>
<comment type="caution">
    <text evidence="1">The sequence shown here is derived from an EMBL/GenBank/DDBJ whole genome shotgun (WGS) entry which is preliminary data.</text>
</comment>
<dbReference type="EMBL" id="JAQQCL010000002">
    <property type="protein sequence ID" value="MFM0715480.1"/>
    <property type="molecule type" value="Genomic_DNA"/>
</dbReference>
<sequence>MANASVFNVGSHDEPHTLLRSLPLISIHDARRHANGAASVCHQEEMDMRQYASSRWGTWPAVQKRQSHPMR</sequence>
<evidence type="ECO:0000313" key="2">
    <source>
        <dbReference type="Proteomes" id="UP001629392"/>
    </source>
</evidence>
<proteinExistence type="predicted"/>
<name>A0ABW9E8S5_9BURK</name>
<accession>A0ABW9E8S5</accession>
<gene>
    <name evidence="1" type="ORF">PQQ73_03965</name>
</gene>
<organism evidence="1 2">
    <name type="scientific">Paraburkholderia strydomiana</name>
    <dbReference type="NCBI Taxonomy" id="1245417"/>
    <lineage>
        <taxon>Bacteria</taxon>
        <taxon>Pseudomonadati</taxon>
        <taxon>Pseudomonadota</taxon>
        <taxon>Betaproteobacteria</taxon>
        <taxon>Burkholderiales</taxon>
        <taxon>Burkholderiaceae</taxon>
        <taxon>Paraburkholderia</taxon>
    </lineage>
</organism>
<reference evidence="1 2" key="1">
    <citation type="journal article" date="2024" name="Chem. Sci.">
        <title>Discovery of megapolipeptins by genome mining of a Burkholderiales bacteria collection.</title>
        <authorList>
            <person name="Paulo B.S."/>
            <person name="Recchia M.J.J."/>
            <person name="Lee S."/>
            <person name="Fergusson C.H."/>
            <person name="Romanowski S.B."/>
            <person name="Hernandez A."/>
            <person name="Krull N."/>
            <person name="Liu D.Y."/>
            <person name="Cavanagh H."/>
            <person name="Bos A."/>
            <person name="Gray C.A."/>
            <person name="Murphy B.T."/>
            <person name="Linington R.G."/>
            <person name="Eustaquio A.S."/>
        </authorList>
    </citation>
    <scope>NUCLEOTIDE SEQUENCE [LARGE SCALE GENOMIC DNA]</scope>
    <source>
        <strain evidence="1 2">RL17-350-BIC-E</strain>
    </source>
</reference>
<dbReference type="Proteomes" id="UP001629392">
    <property type="component" value="Unassembled WGS sequence"/>
</dbReference>